<name>A0ACC1YF08_MELAZ</name>
<accession>A0ACC1YF08</accession>
<organism evidence="1 2">
    <name type="scientific">Melia azedarach</name>
    <name type="common">Chinaberry tree</name>
    <dbReference type="NCBI Taxonomy" id="155640"/>
    <lineage>
        <taxon>Eukaryota</taxon>
        <taxon>Viridiplantae</taxon>
        <taxon>Streptophyta</taxon>
        <taxon>Embryophyta</taxon>
        <taxon>Tracheophyta</taxon>
        <taxon>Spermatophyta</taxon>
        <taxon>Magnoliopsida</taxon>
        <taxon>eudicotyledons</taxon>
        <taxon>Gunneridae</taxon>
        <taxon>Pentapetalae</taxon>
        <taxon>rosids</taxon>
        <taxon>malvids</taxon>
        <taxon>Sapindales</taxon>
        <taxon>Meliaceae</taxon>
        <taxon>Melia</taxon>
    </lineage>
</organism>
<comment type="caution">
    <text evidence="1">The sequence shown here is derived from an EMBL/GenBank/DDBJ whole genome shotgun (WGS) entry which is preliminary data.</text>
</comment>
<keyword evidence="2" id="KW-1185">Reference proteome</keyword>
<dbReference type="EMBL" id="CM051397">
    <property type="protein sequence ID" value="KAJ4721230.1"/>
    <property type="molecule type" value="Genomic_DNA"/>
</dbReference>
<keyword evidence="1" id="KW-0540">Nuclease</keyword>
<gene>
    <name evidence="1" type="ORF">OWV82_008946</name>
</gene>
<evidence type="ECO:0000313" key="2">
    <source>
        <dbReference type="Proteomes" id="UP001164539"/>
    </source>
</evidence>
<reference evidence="1 2" key="1">
    <citation type="journal article" date="2023" name="Science">
        <title>Complex scaffold remodeling in plant triterpene biosynthesis.</title>
        <authorList>
            <person name="De La Pena R."/>
            <person name="Hodgson H."/>
            <person name="Liu J.C."/>
            <person name="Stephenson M.J."/>
            <person name="Martin A.C."/>
            <person name="Owen C."/>
            <person name="Harkess A."/>
            <person name="Leebens-Mack J."/>
            <person name="Jimenez L.E."/>
            <person name="Osbourn A."/>
            <person name="Sattely E.S."/>
        </authorList>
    </citation>
    <scope>NUCLEOTIDE SEQUENCE [LARGE SCALE GENOMIC DNA]</scope>
    <source>
        <strain evidence="2">cv. JPN11</strain>
        <tissue evidence="1">Leaf</tissue>
    </source>
</reference>
<keyword evidence="1" id="KW-0255">Endonuclease</keyword>
<dbReference type="Proteomes" id="UP001164539">
    <property type="component" value="Chromosome 4"/>
</dbReference>
<proteinExistence type="predicted"/>
<sequence length="273" mass="30960">MAQFTATGVLKLLFNGDGASFAVEPSDPFHYKLGGGSRAIQVHKRKLAGSASRVFSLHKKKPSQFGIETGLNGRDKGMHDGEDEFDGEDEYDELACFRGLVLDISYRPVNVVCWKRAICLEFMEKADVLEYYNQTVNSPNGSFYIPAVLRVPHLLQVVKRRRIKSNLSRKNLLHRDNYTCQYCSSHENLTIDHIVPVTRGGEWSWENLVAACAKCNSKKGRKTPEEANMQLIRVPKAPKDYDILAIPLTNAAIRMLRVRKGTPEEWRQYLPHP</sequence>
<protein>
    <submittedName>
        <fullName evidence="1">HNH endonuclease</fullName>
    </submittedName>
</protein>
<evidence type="ECO:0000313" key="1">
    <source>
        <dbReference type="EMBL" id="KAJ4721230.1"/>
    </source>
</evidence>
<keyword evidence="1" id="KW-0378">Hydrolase</keyword>